<protein>
    <submittedName>
        <fullName evidence="1">Uncharacterized protein</fullName>
    </submittedName>
</protein>
<dbReference type="Proteomes" id="UP001396334">
    <property type="component" value="Unassembled WGS sequence"/>
</dbReference>
<accession>A0ABR2TK78</accession>
<comment type="caution">
    <text evidence="1">The sequence shown here is derived from an EMBL/GenBank/DDBJ whole genome shotgun (WGS) entry which is preliminary data.</text>
</comment>
<dbReference type="PANTHER" id="PTHR34061">
    <property type="entry name" value="PROTEIN, PUTATIVE-RELATED"/>
    <property type="match status" value="1"/>
</dbReference>
<evidence type="ECO:0000313" key="1">
    <source>
        <dbReference type="EMBL" id="KAK9037876.1"/>
    </source>
</evidence>
<organism evidence="1 2">
    <name type="scientific">Hibiscus sabdariffa</name>
    <name type="common">roselle</name>
    <dbReference type="NCBI Taxonomy" id="183260"/>
    <lineage>
        <taxon>Eukaryota</taxon>
        <taxon>Viridiplantae</taxon>
        <taxon>Streptophyta</taxon>
        <taxon>Embryophyta</taxon>
        <taxon>Tracheophyta</taxon>
        <taxon>Spermatophyta</taxon>
        <taxon>Magnoliopsida</taxon>
        <taxon>eudicotyledons</taxon>
        <taxon>Gunneridae</taxon>
        <taxon>Pentapetalae</taxon>
        <taxon>rosids</taxon>
        <taxon>malvids</taxon>
        <taxon>Malvales</taxon>
        <taxon>Malvaceae</taxon>
        <taxon>Malvoideae</taxon>
        <taxon>Hibiscus</taxon>
    </lineage>
</organism>
<name>A0ABR2TK78_9ROSI</name>
<gene>
    <name evidence="1" type="ORF">V6N11_022775</name>
</gene>
<dbReference type="PANTHER" id="PTHR34061:SF2">
    <property type="entry name" value="PROTEIN, PUTATIVE-RELATED"/>
    <property type="match status" value="1"/>
</dbReference>
<keyword evidence="2" id="KW-1185">Reference proteome</keyword>
<proteinExistence type="predicted"/>
<dbReference type="EMBL" id="JBBPBN010000005">
    <property type="protein sequence ID" value="KAK9037876.1"/>
    <property type="molecule type" value="Genomic_DNA"/>
</dbReference>
<sequence>MDGARPRSCTKYWCYCKGDKPAIEPSIKVPTNHVSCALEPANCTRLDGVAAWFMNVVAAAFFISLQRCSCIQIDTKDDDLEIELLGPDSPRDSQIYISPRQEAKQAFLQHSFI</sequence>
<reference evidence="1 2" key="1">
    <citation type="journal article" date="2024" name="G3 (Bethesda)">
        <title>Genome assembly of Hibiscus sabdariffa L. provides insights into metabolisms of medicinal natural products.</title>
        <authorList>
            <person name="Kim T."/>
        </authorList>
    </citation>
    <scope>NUCLEOTIDE SEQUENCE [LARGE SCALE GENOMIC DNA]</scope>
    <source>
        <strain evidence="1">TK-2024</strain>
        <tissue evidence="1">Old leaves</tissue>
    </source>
</reference>
<evidence type="ECO:0000313" key="2">
    <source>
        <dbReference type="Proteomes" id="UP001396334"/>
    </source>
</evidence>